<dbReference type="STRING" id="203267.TWT_578"/>
<sequence>MVNLHGRRSIIKLIVDLSALLILPGFDLLPVSASVSSDESPSEALCITKLPAFTSLVFP</sequence>
<accession>Q83FW7</accession>
<reference evidence="1 2" key="1">
    <citation type="journal article" date="2003" name="Genome Res.">
        <title>Tropheryma whipplei twist: a human pathogenic Actinobacteria with a reduced genome.</title>
        <authorList>
            <person name="Raoult D."/>
            <person name="Ogata H."/>
            <person name="Audic S."/>
            <person name="Robert C."/>
            <person name="Suhre K."/>
            <person name="Drancourt M."/>
            <person name="Claverie J.-M."/>
        </authorList>
    </citation>
    <scope>NUCLEOTIDE SEQUENCE [LARGE SCALE GENOMIC DNA]</scope>
    <source>
        <strain evidence="1 2">Twist</strain>
    </source>
</reference>
<name>Q83FW7_TROWT</name>
<proteinExistence type="predicted"/>
<keyword evidence="2" id="KW-1185">Reference proteome</keyword>
<dbReference type="HOGENOM" id="CLU_2959530_0_0_11"/>
<evidence type="ECO:0000313" key="1">
    <source>
        <dbReference type="EMBL" id="AAO44675.1"/>
    </source>
</evidence>
<gene>
    <name evidence="1" type="ordered locus">TWT_578</name>
</gene>
<organism evidence="1 2">
    <name type="scientific">Tropheryma whipplei (strain Twist)</name>
    <name type="common">Whipple's bacillus</name>
    <dbReference type="NCBI Taxonomy" id="203267"/>
    <lineage>
        <taxon>Bacteria</taxon>
        <taxon>Bacillati</taxon>
        <taxon>Actinomycetota</taxon>
        <taxon>Actinomycetes</taxon>
        <taxon>Micrococcales</taxon>
        <taxon>Tropherymataceae</taxon>
        <taxon>Tropheryma</taxon>
    </lineage>
</organism>
<dbReference type="Proteomes" id="UP000002200">
    <property type="component" value="Chromosome"/>
</dbReference>
<dbReference type="KEGG" id="twh:TWT_578"/>
<evidence type="ECO:0000313" key="2">
    <source>
        <dbReference type="Proteomes" id="UP000002200"/>
    </source>
</evidence>
<dbReference type="EMBL" id="AE014184">
    <property type="protein sequence ID" value="AAO44675.1"/>
    <property type="molecule type" value="Genomic_DNA"/>
</dbReference>
<protein>
    <submittedName>
        <fullName evidence="1">Uncharacterized protein</fullName>
    </submittedName>
</protein>
<dbReference type="AlphaFoldDB" id="Q83FW7"/>